<feature type="compositionally biased region" description="Polar residues" evidence="1">
    <location>
        <begin position="82"/>
        <end position="97"/>
    </location>
</feature>
<evidence type="ECO:0000256" key="1">
    <source>
        <dbReference type="SAM" id="MobiDB-lite"/>
    </source>
</evidence>
<dbReference type="STRING" id="936435.F8QGN6"/>
<dbReference type="OrthoDB" id="2685075at2759"/>
<dbReference type="EMBL" id="GL945502">
    <property type="protein sequence ID" value="EGN92582.1"/>
    <property type="molecule type" value="Genomic_DNA"/>
</dbReference>
<gene>
    <name evidence="2" type="ORF">SERLA73DRAFT_190943</name>
</gene>
<feature type="compositionally biased region" description="Basic and acidic residues" evidence="1">
    <location>
        <begin position="40"/>
        <end position="58"/>
    </location>
</feature>
<sequence>MVDSPPSQPPELLDDVLMRPPASVAGDAEVTEEPLPEAPHVSDDDTRTKTPPPHKDVPPESPMRYTPPGTPSRGFCTPVKPNRSNQDSQSQFGKHVTYTSQPDVFQDSKPIINPTSEVTQSVPAPVVLTEEERLMTVEQWIQHEITLGTERLRADGLQQIALFKERAEEVRRCIAAL</sequence>
<name>F8QGN6_SERL3</name>
<evidence type="ECO:0000313" key="2">
    <source>
        <dbReference type="EMBL" id="EGN92582.1"/>
    </source>
</evidence>
<dbReference type="AlphaFoldDB" id="F8QGN6"/>
<keyword evidence="3" id="KW-1185">Reference proteome</keyword>
<proteinExistence type="predicted"/>
<reference evidence="3" key="1">
    <citation type="journal article" date="2011" name="Science">
        <title>The plant cell wall-decomposing machinery underlies the functional diversity of forest fungi.</title>
        <authorList>
            <person name="Eastwood D.C."/>
            <person name="Floudas D."/>
            <person name="Binder M."/>
            <person name="Majcherczyk A."/>
            <person name="Schneider P."/>
            <person name="Aerts A."/>
            <person name="Asiegbu F.O."/>
            <person name="Baker S.E."/>
            <person name="Barry K."/>
            <person name="Bendiksby M."/>
            <person name="Blumentritt M."/>
            <person name="Coutinho P.M."/>
            <person name="Cullen D."/>
            <person name="de Vries R.P."/>
            <person name="Gathman A."/>
            <person name="Goodell B."/>
            <person name="Henrissat B."/>
            <person name="Ihrmark K."/>
            <person name="Kauserud H."/>
            <person name="Kohler A."/>
            <person name="LaButti K."/>
            <person name="Lapidus A."/>
            <person name="Lavin J.L."/>
            <person name="Lee Y.-H."/>
            <person name="Lindquist E."/>
            <person name="Lilly W."/>
            <person name="Lucas S."/>
            <person name="Morin E."/>
            <person name="Murat C."/>
            <person name="Oguiza J.A."/>
            <person name="Park J."/>
            <person name="Pisabarro A.G."/>
            <person name="Riley R."/>
            <person name="Rosling A."/>
            <person name="Salamov A."/>
            <person name="Schmidt O."/>
            <person name="Schmutz J."/>
            <person name="Skrede I."/>
            <person name="Stenlid J."/>
            <person name="Wiebenga A."/>
            <person name="Xie X."/>
            <person name="Kuees U."/>
            <person name="Hibbett D.S."/>
            <person name="Hoffmeister D."/>
            <person name="Hoegberg N."/>
            <person name="Martin F."/>
            <person name="Grigoriev I.V."/>
            <person name="Watkinson S.C."/>
        </authorList>
    </citation>
    <scope>NUCLEOTIDE SEQUENCE [LARGE SCALE GENOMIC DNA]</scope>
    <source>
        <strain evidence="3">strain S7.3</strain>
    </source>
</reference>
<accession>F8QGN6</accession>
<protein>
    <submittedName>
        <fullName evidence="2">Uncharacterized protein</fullName>
    </submittedName>
</protein>
<organism evidence="3">
    <name type="scientific">Serpula lacrymans var. lacrymans (strain S7.3)</name>
    <name type="common">Dry rot fungus</name>
    <dbReference type="NCBI Taxonomy" id="936435"/>
    <lineage>
        <taxon>Eukaryota</taxon>
        <taxon>Fungi</taxon>
        <taxon>Dikarya</taxon>
        <taxon>Basidiomycota</taxon>
        <taxon>Agaricomycotina</taxon>
        <taxon>Agaricomycetes</taxon>
        <taxon>Agaricomycetidae</taxon>
        <taxon>Boletales</taxon>
        <taxon>Coniophorineae</taxon>
        <taxon>Serpulaceae</taxon>
        <taxon>Serpula</taxon>
    </lineage>
</organism>
<dbReference type="Proteomes" id="UP000008063">
    <property type="component" value="Unassembled WGS sequence"/>
</dbReference>
<dbReference type="HOGENOM" id="CLU_1518744_0_0_1"/>
<dbReference type="InParanoid" id="F8QGN6"/>
<feature type="region of interest" description="Disordered" evidence="1">
    <location>
        <begin position="1"/>
        <end position="97"/>
    </location>
</feature>
<evidence type="ECO:0000313" key="3">
    <source>
        <dbReference type="Proteomes" id="UP000008063"/>
    </source>
</evidence>